<accession>A0A2J7RL86</accession>
<organism evidence="1 2">
    <name type="scientific">Cryptotermes secundus</name>
    <dbReference type="NCBI Taxonomy" id="105785"/>
    <lineage>
        <taxon>Eukaryota</taxon>
        <taxon>Metazoa</taxon>
        <taxon>Ecdysozoa</taxon>
        <taxon>Arthropoda</taxon>
        <taxon>Hexapoda</taxon>
        <taxon>Insecta</taxon>
        <taxon>Pterygota</taxon>
        <taxon>Neoptera</taxon>
        <taxon>Polyneoptera</taxon>
        <taxon>Dictyoptera</taxon>
        <taxon>Blattodea</taxon>
        <taxon>Blattoidea</taxon>
        <taxon>Termitoidae</taxon>
        <taxon>Kalotermitidae</taxon>
        <taxon>Cryptotermitinae</taxon>
        <taxon>Cryptotermes</taxon>
    </lineage>
</organism>
<protein>
    <recommendedName>
        <fullName evidence="3">Reverse transcriptase domain-containing protein</fullName>
    </recommendedName>
</protein>
<dbReference type="STRING" id="105785.A0A2J7RL86"/>
<dbReference type="InParanoid" id="A0A2J7RL86"/>
<gene>
    <name evidence="1" type="ORF">B7P43_G11848</name>
</gene>
<keyword evidence="2" id="KW-1185">Reference proteome</keyword>
<reference evidence="1 2" key="1">
    <citation type="submission" date="2017-12" db="EMBL/GenBank/DDBJ databases">
        <title>Hemimetabolous genomes reveal molecular basis of termite eusociality.</title>
        <authorList>
            <person name="Harrison M.C."/>
            <person name="Jongepier E."/>
            <person name="Robertson H.M."/>
            <person name="Arning N."/>
            <person name="Bitard-Feildel T."/>
            <person name="Chao H."/>
            <person name="Childers C.P."/>
            <person name="Dinh H."/>
            <person name="Doddapaneni H."/>
            <person name="Dugan S."/>
            <person name="Gowin J."/>
            <person name="Greiner C."/>
            <person name="Han Y."/>
            <person name="Hu H."/>
            <person name="Hughes D.S.T."/>
            <person name="Huylmans A.-K."/>
            <person name="Kemena C."/>
            <person name="Kremer L.P.M."/>
            <person name="Lee S.L."/>
            <person name="Lopez-Ezquerra A."/>
            <person name="Mallet L."/>
            <person name="Monroy-Kuhn J.M."/>
            <person name="Moser A."/>
            <person name="Murali S.C."/>
            <person name="Muzny D.M."/>
            <person name="Otani S."/>
            <person name="Piulachs M.-D."/>
            <person name="Poelchau M."/>
            <person name="Qu J."/>
            <person name="Schaub F."/>
            <person name="Wada-Katsumata A."/>
            <person name="Worley K.C."/>
            <person name="Xie Q."/>
            <person name="Ylla G."/>
            <person name="Poulsen M."/>
            <person name="Gibbs R.A."/>
            <person name="Schal C."/>
            <person name="Richards S."/>
            <person name="Belles X."/>
            <person name="Korb J."/>
            <person name="Bornberg-Bauer E."/>
        </authorList>
    </citation>
    <scope>NUCLEOTIDE SEQUENCE [LARGE SCALE GENOMIC DNA]</scope>
    <source>
        <tissue evidence="1">Whole body</tissue>
    </source>
</reference>
<sequence>DRLIEIGRWYGMEMNVEKSKVMKILKQPTPVTINIDQKQLENVKFFKYLGSLLTDDGRCTSEIKSRIAMAKAAFSKKKLFTSKLDLNLRKKLVKCYIWSIALYGAETWILRAIDQKHLEISEQRNILHEIRKRKANWIGHILRSNFLLKDVIEGKIEGLIEVTTGRRRRKKMLDDLGDRRGYSHLKEKALDRIKWKNSFGRDCGPVVLTDY</sequence>
<feature type="non-terminal residue" evidence="1">
    <location>
        <position position="1"/>
    </location>
</feature>
<proteinExistence type="predicted"/>
<dbReference type="PANTHER" id="PTHR47027">
    <property type="entry name" value="REVERSE TRANSCRIPTASE DOMAIN-CONTAINING PROTEIN"/>
    <property type="match status" value="1"/>
</dbReference>
<evidence type="ECO:0000313" key="1">
    <source>
        <dbReference type="EMBL" id="PNF41593.1"/>
    </source>
</evidence>
<evidence type="ECO:0008006" key="3">
    <source>
        <dbReference type="Google" id="ProtNLM"/>
    </source>
</evidence>
<evidence type="ECO:0000313" key="2">
    <source>
        <dbReference type="Proteomes" id="UP000235965"/>
    </source>
</evidence>
<dbReference type="Proteomes" id="UP000235965">
    <property type="component" value="Unassembled WGS sequence"/>
</dbReference>
<name>A0A2J7RL86_9NEOP</name>
<dbReference type="EMBL" id="NEVH01002697">
    <property type="protein sequence ID" value="PNF41593.1"/>
    <property type="molecule type" value="Genomic_DNA"/>
</dbReference>
<dbReference type="AlphaFoldDB" id="A0A2J7RL86"/>
<dbReference type="PANTHER" id="PTHR47027:SF25">
    <property type="entry name" value="REVERSE TRANSCRIPTASE DOMAIN-CONTAINING PROTEIN"/>
    <property type="match status" value="1"/>
</dbReference>
<comment type="caution">
    <text evidence="1">The sequence shown here is derived from an EMBL/GenBank/DDBJ whole genome shotgun (WGS) entry which is preliminary data.</text>
</comment>